<name>A0A3N1HGX5_9PSEU</name>
<comment type="caution">
    <text evidence="2">The sequence shown here is derived from an EMBL/GenBank/DDBJ whole genome shotgun (WGS) entry which is preliminary data.</text>
</comment>
<gene>
    <name evidence="2" type="ORF">EDD40_7211</name>
</gene>
<dbReference type="EMBL" id="RJKM01000001">
    <property type="protein sequence ID" value="ROP41769.1"/>
    <property type="molecule type" value="Genomic_DNA"/>
</dbReference>
<evidence type="ECO:0000313" key="2">
    <source>
        <dbReference type="EMBL" id="ROP41769.1"/>
    </source>
</evidence>
<keyword evidence="3" id="KW-1185">Reference proteome</keyword>
<proteinExistence type="predicted"/>
<feature type="region of interest" description="Disordered" evidence="1">
    <location>
        <begin position="57"/>
        <end position="77"/>
    </location>
</feature>
<feature type="compositionally biased region" description="Polar residues" evidence="1">
    <location>
        <begin position="1"/>
        <end position="14"/>
    </location>
</feature>
<sequence length="77" mass="7872">MSSDARPVQSSTEHTGSTPGSSLGGGVISGQVRTVPTAEVVATPIYDELAARFDLPRGRAAEGHGTEQIDVEHSPAA</sequence>
<feature type="region of interest" description="Disordered" evidence="1">
    <location>
        <begin position="1"/>
        <end position="30"/>
    </location>
</feature>
<accession>A0A3N1HGX5</accession>
<evidence type="ECO:0000256" key="1">
    <source>
        <dbReference type="SAM" id="MobiDB-lite"/>
    </source>
</evidence>
<evidence type="ECO:0000313" key="3">
    <source>
        <dbReference type="Proteomes" id="UP000268727"/>
    </source>
</evidence>
<reference evidence="2 3" key="1">
    <citation type="submission" date="2018-11" db="EMBL/GenBank/DDBJ databases">
        <title>Sequencing the genomes of 1000 actinobacteria strains.</title>
        <authorList>
            <person name="Klenk H.-P."/>
        </authorList>
    </citation>
    <scope>NUCLEOTIDE SEQUENCE [LARGE SCALE GENOMIC DNA]</scope>
    <source>
        <strain evidence="2 3">DSM 44231</strain>
    </source>
</reference>
<dbReference type="RefSeq" id="WP_148089005.1">
    <property type="nucleotide sequence ID" value="NZ_RJKM01000001.1"/>
</dbReference>
<organism evidence="2 3">
    <name type="scientific">Saccharothrix texasensis</name>
    <dbReference type="NCBI Taxonomy" id="103734"/>
    <lineage>
        <taxon>Bacteria</taxon>
        <taxon>Bacillati</taxon>
        <taxon>Actinomycetota</taxon>
        <taxon>Actinomycetes</taxon>
        <taxon>Pseudonocardiales</taxon>
        <taxon>Pseudonocardiaceae</taxon>
        <taxon>Saccharothrix</taxon>
    </lineage>
</organism>
<dbReference type="AlphaFoldDB" id="A0A3N1HGX5"/>
<protein>
    <submittedName>
        <fullName evidence="2">Uncharacterized protein</fullName>
    </submittedName>
</protein>
<dbReference type="Proteomes" id="UP000268727">
    <property type="component" value="Unassembled WGS sequence"/>
</dbReference>